<evidence type="ECO:0000313" key="2">
    <source>
        <dbReference type="EMBL" id="KAK0707084.1"/>
    </source>
</evidence>
<name>A0AA40A0P2_9PEZI</name>
<comment type="caution">
    <text evidence="2">The sequence shown here is derived from an EMBL/GenBank/DDBJ whole genome shotgun (WGS) entry which is preliminary data.</text>
</comment>
<dbReference type="GeneID" id="85329372"/>
<gene>
    <name evidence="2" type="ORF">B0T26DRAFT_756477</name>
</gene>
<dbReference type="Proteomes" id="UP001172101">
    <property type="component" value="Unassembled WGS sequence"/>
</dbReference>
<feature type="domain" description="YCII-related" evidence="1">
    <location>
        <begin position="19"/>
        <end position="94"/>
    </location>
</feature>
<dbReference type="Pfam" id="PF03795">
    <property type="entry name" value="YCII"/>
    <property type="match status" value="1"/>
</dbReference>
<dbReference type="PANTHER" id="PTHR33606">
    <property type="entry name" value="PROTEIN YCII"/>
    <property type="match status" value="1"/>
</dbReference>
<dbReference type="SUPFAM" id="SSF54909">
    <property type="entry name" value="Dimeric alpha+beta barrel"/>
    <property type="match status" value="1"/>
</dbReference>
<dbReference type="InterPro" id="IPR011008">
    <property type="entry name" value="Dimeric_a/b-barrel"/>
</dbReference>
<sequence length="111" mass="12504">MPDWLVQISDHRDAYGEVSETVLQARRDNFTVHAAHNKRHVEAGHVVVSGPLLASHDDEPRRPVGSVMVWSARSEAEVRAWLREDPYAQAGVWDLARATVTPYFCAVRTPM</sequence>
<dbReference type="EMBL" id="JAUIRO010000007">
    <property type="protein sequence ID" value="KAK0707084.1"/>
    <property type="molecule type" value="Genomic_DNA"/>
</dbReference>
<dbReference type="AlphaFoldDB" id="A0AA40A0P2"/>
<protein>
    <recommendedName>
        <fullName evidence="1">YCII-related domain-containing protein</fullName>
    </recommendedName>
</protein>
<accession>A0AA40A0P2</accession>
<evidence type="ECO:0000313" key="3">
    <source>
        <dbReference type="Proteomes" id="UP001172101"/>
    </source>
</evidence>
<proteinExistence type="predicted"/>
<dbReference type="InterPro" id="IPR051807">
    <property type="entry name" value="Sec-metab_biosynth-assoc"/>
</dbReference>
<dbReference type="PANTHER" id="PTHR33606:SF3">
    <property type="entry name" value="PROTEIN YCII"/>
    <property type="match status" value="1"/>
</dbReference>
<evidence type="ECO:0000259" key="1">
    <source>
        <dbReference type="Pfam" id="PF03795"/>
    </source>
</evidence>
<dbReference type="InterPro" id="IPR005545">
    <property type="entry name" value="YCII"/>
</dbReference>
<keyword evidence="3" id="KW-1185">Reference proteome</keyword>
<dbReference type="Gene3D" id="3.30.70.1060">
    <property type="entry name" value="Dimeric alpha+beta barrel"/>
    <property type="match status" value="1"/>
</dbReference>
<organism evidence="2 3">
    <name type="scientific">Lasiosphaeria miniovina</name>
    <dbReference type="NCBI Taxonomy" id="1954250"/>
    <lineage>
        <taxon>Eukaryota</taxon>
        <taxon>Fungi</taxon>
        <taxon>Dikarya</taxon>
        <taxon>Ascomycota</taxon>
        <taxon>Pezizomycotina</taxon>
        <taxon>Sordariomycetes</taxon>
        <taxon>Sordariomycetidae</taxon>
        <taxon>Sordariales</taxon>
        <taxon>Lasiosphaeriaceae</taxon>
        <taxon>Lasiosphaeria</taxon>
    </lineage>
</organism>
<dbReference type="RefSeq" id="XP_060292178.1">
    <property type="nucleotide sequence ID" value="XM_060446102.1"/>
</dbReference>
<reference evidence="2" key="1">
    <citation type="submission" date="2023-06" db="EMBL/GenBank/DDBJ databases">
        <title>Genome-scale phylogeny and comparative genomics of the fungal order Sordariales.</title>
        <authorList>
            <consortium name="Lawrence Berkeley National Laboratory"/>
            <person name="Hensen N."/>
            <person name="Bonometti L."/>
            <person name="Westerberg I."/>
            <person name="Brannstrom I.O."/>
            <person name="Guillou S."/>
            <person name="Cros-Aarteil S."/>
            <person name="Calhoun S."/>
            <person name="Haridas S."/>
            <person name="Kuo A."/>
            <person name="Mondo S."/>
            <person name="Pangilinan J."/>
            <person name="Riley R."/>
            <person name="LaButti K."/>
            <person name="Andreopoulos B."/>
            <person name="Lipzen A."/>
            <person name="Chen C."/>
            <person name="Yanf M."/>
            <person name="Daum C."/>
            <person name="Ng V."/>
            <person name="Clum A."/>
            <person name="Steindorff A."/>
            <person name="Ohm R."/>
            <person name="Martin F."/>
            <person name="Silar P."/>
            <person name="Natvig D."/>
            <person name="Lalanne C."/>
            <person name="Gautier V."/>
            <person name="Ament-velasquez S.L."/>
            <person name="Kruys A."/>
            <person name="Hutchinson M.I."/>
            <person name="Powell A.J."/>
            <person name="Barry K."/>
            <person name="Miller A.N."/>
            <person name="Grigoriev I.V."/>
            <person name="Debuchy R."/>
            <person name="Gladieux P."/>
            <person name="Thoren M.H."/>
            <person name="Johannesson H."/>
        </authorList>
    </citation>
    <scope>NUCLEOTIDE SEQUENCE</scope>
    <source>
        <strain evidence="2">SMH2392-1A</strain>
    </source>
</reference>